<proteinExistence type="predicted"/>
<dbReference type="AlphaFoldDB" id="A0AAD1BKN4"/>
<protein>
    <submittedName>
        <fullName evidence="1">Uncharacterized protein</fullName>
    </submittedName>
</protein>
<organism evidence="1 2">
    <name type="scientific">Prevotella intermedia</name>
    <dbReference type="NCBI Taxonomy" id="28131"/>
    <lineage>
        <taxon>Bacteria</taxon>
        <taxon>Pseudomonadati</taxon>
        <taxon>Bacteroidota</taxon>
        <taxon>Bacteroidia</taxon>
        <taxon>Bacteroidales</taxon>
        <taxon>Prevotellaceae</taxon>
        <taxon>Prevotella</taxon>
    </lineage>
</organism>
<dbReference type="Proteomes" id="UP000067008">
    <property type="component" value="Chromosome 1"/>
</dbReference>
<evidence type="ECO:0000313" key="1">
    <source>
        <dbReference type="EMBL" id="BAR97058.1"/>
    </source>
</evidence>
<name>A0AAD1BKN4_PREIN</name>
<reference evidence="1 2" key="1">
    <citation type="submission" date="2015-07" db="EMBL/GenBank/DDBJ databases">
        <title>Complete genome sequence of Prevotella intermedia strain 17-2.</title>
        <authorList>
            <person name="Nambu T."/>
        </authorList>
    </citation>
    <scope>NUCLEOTIDE SEQUENCE [LARGE SCALE GENOMIC DNA]</scope>
    <source>
        <strain evidence="1 2">17-2</strain>
    </source>
</reference>
<accession>A0AAD1BKN4</accession>
<sequence length="37" mass="4414">MQLINKLASVLKRKIVTLSLQTRLVKGARQRQFYKQR</sequence>
<dbReference type="EMBL" id="AP014926">
    <property type="protein sequence ID" value="BAR97058.1"/>
    <property type="molecule type" value="Genomic_DNA"/>
</dbReference>
<gene>
    <name evidence="1" type="ORF">PI172_2330</name>
</gene>
<evidence type="ECO:0000313" key="2">
    <source>
        <dbReference type="Proteomes" id="UP000067008"/>
    </source>
</evidence>